<name>B0PE68_9FIRM</name>
<dbReference type="Proteomes" id="UP000003803">
    <property type="component" value="Unassembled WGS sequence"/>
</dbReference>
<dbReference type="HOGENOM" id="CLU_2731122_0_0_9"/>
<gene>
    <name evidence="1" type="ORF">ANACOL_02853</name>
</gene>
<evidence type="ECO:0000313" key="2">
    <source>
        <dbReference type="Proteomes" id="UP000003803"/>
    </source>
</evidence>
<proteinExistence type="predicted"/>
<keyword evidence="2" id="KW-1185">Reference proteome</keyword>
<dbReference type="AlphaFoldDB" id="B0PE68"/>
<protein>
    <submittedName>
        <fullName evidence="1">Uncharacterized protein</fullName>
    </submittedName>
</protein>
<evidence type="ECO:0000313" key="1">
    <source>
        <dbReference type="EMBL" id="EDS10257.1"/>
    </source>
</evidence>
<accession>B0PE68</accession>
<dbReference type="RefSeq" id="WP_006875757.1">
    <property type="nucleotide sequence ID" value="NZ_DS544185.1"/>
</dbReference>
<reference evidence="1" key="2">
    <citation type="submission" date="2013-09" db="EMBL/GenBank/DDBJ databases">
        <title>Draft genome sequence of Anaerotruncus colihominis(DSM 17241).</title>
        <authorList>
            <person name="Sudarsanam P."/>
            <person name="Ley R."/>
            <person name="Guruge J."/>
            <person name="Turnbaugh P.J."/>
            <person name="Mahowald M."/>
            <person name="Liep D."/>
            <person name="Gordon J."/>
        </authorList>
    </citation>
    <scope>NUCLEOTIDE SEQUENCE</scope>
    <source>
        <strain evidence="1">DSM 17241</strain>
    </source>
</reference>
<reference evidence="1" key="1">
    <citation type="submission" date="2007-11" db="EMBL/GenBank/DDBJ databases">
        <authorList>
            <person name="Fulton L."/>
            <person name="Clifton S."/>
            <person name="Fulton B."/>
            <person name="Xu J."/>
            <person name="Minx P."/>
            <person name="Pepin K.H."/>
            <person name="Johnson M."/>
            <person name="Thiruvilangam P."/>
            <person name="Bhonagiri V."/>
            <person name="Nash W.E."/>
            <person name="Mardis E.R."/>
            <person name="Wilson R.K."/>
        </authorList>
    </citation>
    <scope>NUCLEOTIDE SEQUENCE [LARGE SCALE GENOMIC DNA]</scope>
    <source>
        <strain evidence="1">DSM 17241</strain>
    </source>
</reference>
<organism evidence="1 2">
    <name type="scientific">Anaerotruncus colihominis DSM 17241</name>
    <dbReference type="NCBI Taxonomy" id="445972"/>
    <lineage>
        <taxon>Bacteria</taxon>
        <taxon>Bacillati</taxon>
        <taxon>Bacillota</taxon>
        <taxon>Clostridia</taxon>
        <taxon>Eubacteriales</taxon>
        <taxon>Oscillospiraceae</taxon>
        <taxon>Anaerotruncus</taxon>
    </lineage>
</organism>
<comment type="caution">
    <text evidence="1">The sequence shown here is derived from an EMBL/GenBank/DDBJ whole genome shotgun (WGS) entry which is preliminary data.</text>
</comment>
<dbReference type="EMBL" id="ABGD02000024">
    <property type="protein sequence ID" value="EDS10257.1"/>
    <property type="molecule type" value="Genomic_DNA"/>
</dbReference>
<sequence length="71" mass="7822">MNINETKNLYVVQLSEDAFYAGLSQMSEVKVGEFPECAFITDDTLYYATEIASNLCGKVYKLDVAGIAVTD</sequence>